<reference evidence="2 3" key="1">
    <citation type="submission" date="2014-04" db="EMBL/GenBank/DDBJ databases">
        <authorList>
            <consortium name="DOE Joint Genome Institute"/>
            <person name="Kuo A."/>
            <person name="Kohler A."/>
            <person name="Nagy L.G."/>
            <person name="Floudas D."/>
            <person name="Copeland A."/>
            <person name="Barry K.W."/>
            <person name="Cichocki N."/>
            <person name="Veneault-Fourrey C."/>
            <person name="LaButti K."/>
            <person name="Lindquist E.A."/>
            <person name="Lipzen A."/>
            <person name="Lundell T."/>
            <person name="Morin E."/>
            <person name="Murat C."/>
            <person name="Sun H."/>
            <person name="Tunlid A."/>
            <person name="Henrissat B."/>
            <person name="Grigoriev I.V."/>
            <person name="Hibbett D.S."/>
            <person name="Martin F."/>
            <person name="Nordberg H.P."/>
            <person name="Cantor M.N."/>
            <person name="Hua S.X."/>
        </authorList>
    </citation>
    <scope>NUCLEOTIDE SEQUENCE [LARGE SCALE GENOMIC DNA]</scope>
    <source>
        <strain evidence="2 3">LaAM-08-1</strain>
    </source>
</reference>
<evidence type="ECO:0000313" key="3">
    <source>
        <dbReference type="Proteomes" id="UP000054477"/>
    </source>
</evidence>
<feature type="compositionally biased region" description="Polar residues" evidence="1">
    <location>
        <begin position="35"/>
        <end position="45"/>
    </location>
</feature>
<accession>A0A0C9WII8</accession>
<dbReference type="HOGENOM" id="CLU_2661225_0_0_1"/>
<keyword evidence="3" id="KW-1185">Reference proteome</keyword>
<evidence type="ECO:0000313" key="2">
    <source>
        <dbReference type="EMBL" id="KIJ93019.1"/>
    </source>
</evidence>
<dbReference type="OrthoDB" id="3056853at2759"/>
<proteinExistence type="predicted"/>
<evidence type="ECO:0000256" key="1">
    <source>
        <dbReference type="SAM" id="MobiDB-lite"/>
    </source>
</evidence>
<feature type="region of interest" description="Disordered" evidence="1">
    <location>
        <begin position="30"/>
        <end position="76"/>
    </location>
</feature>
<feature type="non-terminal residue" evidence="2">
    <location>
        <position position="76"/>
    </location>
</feature>
<reference evidence="3" key="2">
    <citation type="submission" date="2015-01" db="EMBL/GenBank/DDBJ databases">
        <title>Evolutionary Origins and Diversification of the Mycorrhizal Mutualists.</title>
        <authorList>
            <consortium name="DOE Joint Genome Institute"/>
            <consortium name="Mycorrhizal Genomics Consortium"/>
            <person name="Kohler A."/>
            <person name="Kuo A."/>
            <person name="Nagy L.G."/>
            <person name="Floudas D."/>
            <person name="Copeland A."/>
            <person name="Barry K.W."/>
            <person name="Cichocki N."/>
            <person name="Veneault-Fourrey C."/>
            <person name="LaButti K."/>
            <person name="Lindquist E.A."/>
            <person name="Lipzen A."/>
            <person name="Lundell T."/>
            <person name="Morin E."/>
            <person name="Murat C."/>
            <person name="Riley R."/>
            <person name="Ohm R."/>
            <person name="Sun H."/>
            <person name="Tunlid A."/>
            <person name="Henrissat B."/>
            <person name="Grigoriev I.V."/>
            <person name="Hibbett D.S."/>
            <person name="Martin F."/>
        </authorList>
    </citation>
    <scope>NUCLEOTIDE SEQUENCE [LARGE SCALE GENOMIC DNA]</scope>
    <source>
        <strain evidence="3">LaAM-08-1</strain>
    </source>
</reference>
<dbReference type="Proteomes" id="UP000054477">
    <property type="component" value="Unassembled WGS sequence"/>
</dbReference>
<protein>
    <submittedName>
        <fullName evidence="2">Uncharacterized protein</fullName>
    </submittedName>
</protein>
<name>A0A0C9WII8_9AGAR</name>
<gene>
    <name evidence="2" type="ORF">K443DRAFT_684862</name>
</gene>
<dbReference type="EMBL" id="KN838870">
    <property type="protein sequence ID" value="KIJ93019.1"/>
    <property type="molecule type" value="Genomic_DNA"/>
</dbReference>
<organism evidence="2 3">
    <name type="scientific">Laccaria amethystina LaAM-08-1</name>
    <dbReference type="NCBI Taxonomy" id="1095629"/>
    <lineage>
        <taxon>Eukaryota</taxon>
        <taxon>Fungi</taxon>
        <taxon>Dikarya</taxon>
        <taxon>Basidiomycota</taxon>
        <taxon>Agaricomycotina</taxon>
        <taxon>Agaricomycetes</taxon>
        <taxon>Agaricomycetidae</taxon>
        <taxon>Agaricales</taxon>
        <taxon>Agaricineae</taxon>
        <taxon>Hydnangiaceae</taxon>
        <taxon>Laccaria</taxon>
    </lineage>
</organism>
<sequence length="76" mass="8439">MFGLDADLYGDLYGNDETDLNEQAQEEILAESAPTEYTQPASQKIPTYERPQPSEYREPPAPCTDGGTKISLSLDR</sequence>
<dbReference type="AlphaFoldDB" id="A0A0C9WII8"/>